<sequence>MKTNTEAYLVEIPGCRIPNLDPFDISVRHLIKPATIRTCLTDSNFTYVKNMTIYVNWSVIKFSNYHSTFSNCTFQSIDRPENDPGLSSDFVKVSNESKRFNTSIRYDSEFIRVKCFDITDKLMYTNFYCTVIEKPDSERRKTALQESSRKKHPNIENFNVLLIGIDSVSRLNSIRYMNKTRSFLLNTLNATELIGYNKVADNTFVNIIPMIAGKFVEELPWDESMIHDPFDEYQFIWKDFASRGYRTLFVEDAPEMAMFDFMKGGFKHAPTDYYNRHFALTMEEGNEDVWFDDHQCIVDKLETKLYLDYVRDFVALMKDKPHFGFSFMTRLTHTGSIEDVGAADDSLF</sequence>
<evidence type="ECO:0000313" key="1">
    <source>
        <dbReference type="EMBL" id="KAK3100001.1"/>
    </source>
</evidence>
<organism evidence="1 2">
    <name type="scientific">Pinctada imbricata</name>
    <name type="common">Atlantic pearl-oyster</name>
    <name type="synonym">Pinctada martensii</name>
    <dbReference type="NCBI Taxonomy" id="66713"/>
    <lineage>
        <taxon>Eukaryota</taxon>
        <taxon>Metazoa</taxon>
        <taxon>Spiralia</taxon>
        <taxon>Lophotrochozoa</taxon>
        <taxon>Mollusca</taxon>
        <taxon>Bivalvia</taxon>
        <taxon>Autobranchia</taxon>
        <taxon>Pteriomorphia</taxon>
        <taxon>Pterioida</taxon>
        <taxon>Pterioidea</taxon>
        <taxon>Pteriidae</taxon>
        <taxon>Pinctada</taxon>
    </lineage>
</organism>
<protein>
    <submittedName>
        <fullName evidence="1">Uncharacterized protein</fullName>
    </submittedName>
</protein>
<proteinExistence type="predicted"/>
<comment type="caution">
    <text evidence="1">The sequence shown here is derived from an EMBL/GenBank/DDBJ whole genome shotgun (WGS) entry which is preliminary data.</text>
</comment>
<dbReference type="GO" id="GO:0005615">
    <property type="term" value="C:extracellular space"/>
    <property type="evidence" value="ECO:0007669"/>
    <property type="project" value="TreeGrafter"/>
</dbReference>
<name>A0AA88Y7C9_PINIB</name>
<accession>A0AA88Y7C9</accession>
<dbReference type="Proteomes" id="UP001186944">
    <property type="component" value="Unassembled WGS sequence"/>
</dbReference>
<dbReference type="PANTHER" id="PTHR10974:SF1">
    <property type="entry name" value="FI08016P-RELATED"/>
    <property type="match status" value="1"/>
</dbReference>
<evidence type="ECO:0000313" key="2">
    <source>
        <dbReference type="Proteomes" id="UP001186944"/>
    </source>
</evidence>
<dbReference type="EMBL" id="VSWD01000006">
    <property type="protein sequence ID" value="KAK3100001.1"/>
    <property type="molecule type" value="Genomic_DNA"/>
</dbReference>
<dbReference type="AlphaFoldDB" id="A0AA88Y7C9"/>
<gene>
    <name evidence="1" type="ORF">FSP39_013317</name>
</gene>
<dbReference type="InterPro" id="IPR004245">
    <property type="entry name" value="DUF229"/>
</dbReference>
<dbReference type="PANTHER" id="PTHR10974">
    <property type="entry name" value="FI08016P-RELATED"/>
    <property type="match status" value="1"/>
</dbReference>
<keyword evidence="2" id="KW-1185">Reference proteome</keyword>
<dbReference type="Pfam" id="PF02995">
    <property type="entry name" value="DUF229"/>
    <property type="match status" value="1"/>
</dbReference>
<reference evidence="1" key="1">
    <citation type="submission" date="2019-08" db="EMBL/GenBank/DDBJ databases">
        <title>The improved chromosome-level genome for the pearl oyster Pinctada fucata martensii using PacBio sequencing and Hi-C.</title>
        <authorList>
            <person name="Zheng Z."/>
        </authorList>
    </citation>
    <scope>NUCLEOTIDE SEQUENCE</scope>
    <source>
        <strain evidence="1">ZZ-2019</strain>
        <tissue evidence="1">Adductor muscle</tissue>
    </source>
</reference>